<evidence type="ECO:0000313" key="3">
    <source>
        <dbReference type="Proteomes" id="UP000556026"/>
    </source>
</evidence>
<reference evidence="3" key="1">
    <citation type="submission" date="2020-06" db="EMBL/GenBank/DDBJ databases">
        <title>Draft genomic sequence of Geomonas sp. Red330.</title>
        <authorList>
            <person name="Itoh H."/>
            <person name="Zhenxing X."/>
            <person name="Ushijima N."/>
            <person name="Masuda Y."/>
            <person name="Shiratori Y."/>
            <person name="Senoo K."/>
        </authorList>
    </citation>
    <scope>NUCLEOTIDE SEQUENCE [LARGE SCALE GENOMIC DNA]</scope>
    <source>
        <strain evidence="3">Red330</strain>
    </source>
</reference>
<dbReference type="EMBL" id="BLXX01000005">
    <property type="protein sequence ID" value="GFO59701.1"/>
    <property type="molecule type" value="Genomic_DNA"/>
</dbReference>
<accession>A0A6V8MI63</accession>
<sequence length="49" mass="5406">MGLLGAPPQRRHLFRHTLREGGAGGGGRGKVERDKGRDRLCGEADRHDR</sequence>
<protein>
    <submittedName>
        <fullName evidence="2">Uncharacterized protein</fullName>
    </submittedName>
</protein>
<gene>
    <name evidence="2" type="ORF">GMST_20260</name>
</gene>
<dbReference type="Proteomes" id="UP000556026">
    <property type="component" value="Unassembled WGS sequence"/>
</dbReference>
<comment type="caution">
    <text evidence="2">The sequence shown here is derived from an EMBL/GenBank/DDBJ whole genome shotgun (WGS) entry which is preliminary data.</text>
</comment>
<name>A0A6V8MI63_9BACT</name>
<organism evidence="2 3">
    <name type="scientific">Geomonas silvestris</name>
    <dbReference type="NCBI Taxonomy" id="2740184"/>
    <lineage>
        <taxon>Bacteria</taxon>
        <taxon>Pseudomonadati</taxon>
        <taxon>Thermodesulfobacteriota</taxon>
        <taxon>Desulfuromonadia</taxon>
        <taxon>Geobacterales</taxon>
        <taxon>Geobacteraceae</taxon>
        <taxon>Geomonas</taxon>
    </lineage>
</organism>
<feature type="compositionally biased region" description="Basic and acidic residues" evidence="1">
    <location>
        <begin position="29"/>
        <end position="49"/>
    </location>
</feature>
<evidence type="ECO:0000256" key="1">
    <source>
        <dbReference type="SAM" id="MobiDB-lite"/>
    </source>
</evidence>
<proteinExistence type="predicted"/>
<dbReference type="AlphaFoldDB" id="A0A6V8MI63"/>
<feature type="region of interest" description="Disordered" evidence="1">
    <location>
        <begin position="1"/>
        <end position="49"/>
    </location>
</feature>
<keyword evidence="3" id="KW-1185">Reference proteome</keyword>
<evidence type="ECO:0000313" key="2">
    <source>
        <dbReference type="EMBL" id="GFO59701.1"/>
    </source>
</evidence>